<name>A0A1I7YAF8_9BILA</name>
<reference evidence="3" key="1">
    <citation type="submission" date="2016-11" db="UniProtKB">
        <authorList>
            <consortium name="WormBaseParasite"/>
        </authorList>
    </citation>
    <scope>IDENTIFICATION</scope>
</reference>
<accession>A0A1I7YAF8</accession>
<keyword evidence="1" id="KW-0472">Membrane</keyword>
<keyword evidence="1" id="KW-1133">Transmembrane helix</keyword>
<evidence type="ECO:0000313" key="2">
    <source>
        <dbReference type="Proteomes" id="UP000095287"/>
    </source>
</evidence>
<protein>
    <submittedName>
        <fullName evidence="3">Secreted protein</fullName>
    </submittedName>
</protein>
<proteinExistence type="predicted"/>
<dbReference type="Proteomes" id="UP000095287">
    <property type="component" value="Unplaced"/>
</dbReference>
<evidence type="ECO:0000313" key="3">
    <source>
        <dbReference type="WBParaSite" id="L893_g14365.t1"/>
    </source>
</evidence>
<dbReference type="AlphaFoldDB" id="A0A1I7YAF8"/>
<evidence type="ECO:0000256" key="1">
    <source>
        <dbReference type="SAM" id="Phobius"/>
    </source>
</evidence>
<feature type="transmembrane region" description="Helical" evidence="1">
    <location>
        <begin position="30"/>
        <end position="51"/>
    </location>
</feature>
<keyword evidence="1" id="KW-0812">Transmembrane</keyword>
<keyword evidence="2" id="KW-1185">Reference proteome</keyword>
<organism evidence="2 3">
    <name type="scientific">Steinernema glaseri</name>
    <dbReference type="NCBI Taxonomy" id="37863"/>
    <lineage>
        <taxon>Eukaryota</taxon>
        <taxon>Metazoa</taxon>
        <taxon>Ecdysozoa</taxon>
        <taxon>Nematoda</taxon>
        <taxon>Chromadorea</taxon>
        <taxon>Rhabditida</taxon>
        <taxon>Tylenchina</taxon>
        <taxon>Panagrolaimomorpha</taxon>
        <taxon>Strongyloidoidea</taxon>
        <taxon>Steinernematidae</taxon>
        <taxon>Steinernema</taxon>
    </lineage>
</organism>
<dbReference type="WBParaSite" id="L893_g14365.t1">
    <property type="protein sequence ID" value="L893_g14365.t1"/>
    <property type="gene ID" value="L893_g14365"/>
</dbReference>
<sequence length="133" mass="14930">MFVIRSENRCFQLRGVGPPLMMWTKSAFSALSQLGSSAWLLLFLSVLFSFAPHYAHVRKHRFSTLLPMASRTLGDLMIATLGRAGLPRISWKFGPTYPDVSLPNLGSSFWPNLGFIKTTHEDLLEDILVPVVH</sequence>